<dbReference type="InterPro" id="IPR022385">
    <property type="entry name" value="Rhs_assc_core"/>
</dbReference>
<dbReference type="PRINTS" id="PR00394">
    <property type="entry name" value="RHSPROTEIN"/>
</dbReference>
<dbReference type="PANTHER" id="PTHR32305:SF15">
    <property type="entry name" value="PROTEIN RHSA-RELATED"/>
    <property type="match status" value="1"/>
</dbReference>
<dbReference type="Gene3D" id="2.180.10.10">
    <property type="entry name" value="RHS repeat-associated core"/>
    <property type="match status" value="1"/>
</dbReference>
<organism evidence="1">
    <name type="scientific">mine drainage metagenome</name>
    <dbReference type="NCBI Taxonomy" id="410659"/>
    <lineage>
        <taxon>unclassified sequences</taxon>
        <taxon>metagenomes</taxon>
        <taxon>ecological metagenomes</taxon>
    </lineage>
</organism>
<dbReference type="EMBL" id="AUZX01001045">
    <property type="protein sequence ID" value="EQD79982.1"/>
    <property type="molecule type" value="Genomic_DNA"/>
</dbReference>
<feature type="non-terminal residue" evidence="1">
    <location>
        <position position="1"/>
    </location>
</feature>
<reference evidence="1" key="1">
    <citation type="submission" date="2013-08" db="EMBL/GenBank/DDBJ databases">
        <authorList>
            <person name="Mendez C."/>
            <person name="Richter M."/>
            <person name="Ferrer M."/>
            <person name="Sanchez J."/>
        </authorList>
    </citation>
    <scope>NUCLEOTIDE SEQUENCE</scope>
</reference>
<protein>
    <submittedName>
        <fullName evidence="1">RHS repeat-associated core domain protein</fullName>
    </submittedName>
</protein>
<dbReference type="InterPro" id="IPR050708">
    <property type="entry name" value="T6SS_VgrG/RHS"/>
</dbReference>
<evidence type="ECO:0000313" key="1">
    <source>
        <dbReference type="EMBL" id="EQD79982.1"/>
    </source>
</evidence>
<accession>T1CCD7</accession>
<gene>
    <name evidence="1" type="ORF">B1A_01367</name>
</gene>
<dbReference type="PANTHER" id="PTHR32305">
    <property type="match status" value="1"/>
</dbReference>
<proteinExistence type="predicted"/>
<name>T1CCD7_9ZZZZ</name>
<dbReference type="NCBIfam" id="TIGR03696">
    <property type="entry name" value="Rhs_assc_core"/>
    <property type="match status" value="1"/>
</dbReference>
<dbReference type="AlphaFoldDB" id="T1CCD7"/>
<reference evidence="1" key="2">
    <citation type="journal article" date="2014" name="ISME J.">
        <title>Microbial stratification in low pH oxic and suboxic macroscopic growths along an acid mine drainage.</title>
        <authorList>
            <person name="Mendez-Garcia C."/>
            <person name="Mesa V."/>
            <person name="Sprenger R.R."/>
            <person name="Richter M."/>
            <person name="Diez M.S."/>
            <person name="Solano J."/>
            <person name="Bargiela R."/>
            <person name="Golyshina O.V."/>
            <person name="Manteca A."/>
            <person name="Ramos J.L."/>
            <person name="Gallego J.R."/>
            <person name="Llorente I."/>
            <person name="Martins Dos Santos V.A."/>
            <person name="Jensen O.N."/>
            <person name="Pelaez A.I."/>
            <person name="Sanchez J."/>
            <person name="Ferrer M."/>
        </authorList>
    </citation>
    <scope>NUCLEOTIDE SEQUENCE</scope>
</reference>
<comment type="caution">
    <text evidence="1">The sequence shown here is derived from an EMBL/GenBank/DDBJ whole genome shotgun (WGS) entry which is preliminary data.</text>
</comment>
<sequence length="181" mass="19476">WSDSAVQSSYGANDIIFCGYRYDPESQLYYVRNRTYSPVLGRWLQRDPIGYAGGVNLYEYVGGRAATAVDPTGLLRCVPCYQCQQTLDQEEAQAIQQIVQEAIGLGLPGSLTVWKIVGGTIVTASGVGLWGGIWGRIIGAAVGGVEVLGKLAELSGLLDQMNAEIQSDIAAYKNCMKNCSN</sequence>